<gene>
    <name evidence="4" type="ORF">KABA2_01S10736</name>
</gene>
<accession>A0A8H2ZEI4</accession>
<evidence type="ECO:0000313" key="5">
    <source>
        <dbReference type="Proteomes" id="UP000644660"/>
    </source>
</evidence>
<feature type="region of interest" description="Disordered" evidence="1">
    <location>
        <begin position="499"/>
        <end position="518"/>
    </location>
</feature>
<dbReference type="InterPro" id="IPR012486">
    <property type="entry name" value="Far11/STRP_N"/>
</dbReference>
<dbReference type="InterPro" id="IPR021819">
    <property type="entry name" value="Far11/STRP_C"/>
</dbReference>
<dbReference type="SMART" id="SM01293">
    <property type="entry name" value="DUF3402"/>
    <property type="match status" value="1"/>
</dbReference>
<dbReference type="GO" id="GO:0005829">
    <property type="term" value="C:cytosol"/>
    <property type="evidence" value="ECO:0007669"/>
    <property type="project" value="TreeGrafter"/>
</dbReference>
<dbReference type="Proteomes" id="UP000644660">
    <property type="component" value="Unassembled WGS sequence"/>
</dbReference>
<feature type="domain" description="Far11/STRP C-terminal" evidence="3">
    <location>
        <begin position="579"/>
        <end position="941"/>
    </location>
</feature>
<evidence type="ECO:0000259" key="2">
    <source>
        <dbReference type="SMART" id="SM01292"/>
    </source>
</evidence>
<keyword evidence="5" id="KW-1185">Reference proteome</keyword>
<dbReference type="AlphaFoldDB" id="A0A8H2ZEI4"/>
<dbReference type="InterPro" id="IPR040185">
    <property type="entry name" value="Far11/STRP"/>
</dbReference>
<dbReference type="PANTHER" id="PTHR13239">
    <property type="entry name" value="PROTEIN REQUIRED FOR HYPHAL ANASTOMOSIS HAM-2"/>
    <property type="match status" value="1"/>
</dbReference>
<name>A0A8H2ZEI4_9SACH</name>
<dbReference type="GeneID" id="64855435"/>
<feature type="region of interest" description="Disordered" evidence="1">
    <location>
        <begin position="114"/>
        <end position="151"/>
    </location>
</feature>
<dbReference type="Pfam" id="PF07923">
    <property type="entry name" value="N1221"/>
    <property type="match status" value="1"/>
</dbReference>
<dbReference type="OrthoDB" id="18234at2759"/>
<sequence length="944" mass="109020">MSKNNNSCRKLNSNIARSTSLDNLNYKKIAVSPPKFRDDTVTADSLNGGTSKIDTKQWDNPLLRDLDNILRNKLKINPESPVISRNNSLKNLRSVSDPKKHAFMKELGLDGDITTVNQVPFGPRDGSDDSSSSDSSDEETGIEDDDEEEFVNVDEIDGPIGNHLPDKRANIDMNKGDNIDYNLSANQDFQKSIDKRVAELDSGLSAEKQPQLKIDWEFKTNYGLEHELGDWFSIADYNHLPSLISSFKKYVNNKDKFIMDDDYAESIIKTLTDDLSVDLQSNLLTLCYISLGNFQQSNSKDDQVSLIRRNNTIMFDYLKEIINAFKDVATLCRDENKNLKKNTTLLFYACNILFTLINVAVETREENYVAVSKLIQIFEDEKLLQYLTQYIEHWRWNSRLSMRIRNIISLLFSLLLLQFGNIDTYKKTKKSLYKYHGIERKEKSYQTLSVSPLHFQAFQDDITARFPTFDMSNSKLPQSIDNTNSLSQFLEIPRSKAKSSLNSTLPAPGKHLATPAPSPPMSPILIPYNDGIKTRKSFQTNMAYPYLYPSDEENDNELSIKISNGMQSKNGRDGDVFIPHSVEEAAEILKKNLDIKLSIMQLWNERDFFMATERGWERDDISKKYDYSRLLNLDSLEEINIMKRIDTYYKDSFASFNSLIFVLCQIMESNLNNVEYREEDLPEGVTMETMMSQLEIVKAKELSLRSSVGIFYILLKWFKLNHILKFEQFSALLYDSGYINTCSAVLGKYSLVYADKAYNKTLKSPNTLWNLCSKFNPIYSKSLLEQEPEKKDINITLLTTVTYILRVLRKVTGDKTHRLKSLPLSVGTLFKQYYSVFNLDVYHPMLRIIRELTPFKNKRWKSEHMDLISGVFLYERLELIDNWVTGKDISGELMDAYGQEVALRALVQFYNFEHYQKSLEELGYMKRTVSHSNLLYKDSEYNDM</sequence>
<dbReference type="SMART" id="SM01292">
    <property type="entry name" value="N1221"/>
    <property type="match status" value="1"/>
</dbReference>
<dbReference type="PANTHER" id="PTHR13239:SF4">
    <property type="entry name" value="AT25231P"/>
    <property type="match status" value="1"/>
</dbReference>
<comment type="caution">
    <text evidence="4">The sequence shown here is derived from an EMBL/GenBank/DDBJ whole genome shotgun (WGS) entry which is preliminary data.</text>
</comment>
<dbReference type="GO" id="GO:0007010">
    <property type="term" value="P:cytoskeleton organization"/>
    <property type="evidence" value="ECO:0007669"/>
    <property type="project" value="TreeGrafter"/>
</dbReference>
<feature type="domain" description="Far11/STRP N-terminal" evidence="2">
    <location>
        <begin position="211"/>
        <end position="482"/>
    </location>
</feature>
<dbReference type="RefSeq" id="XP_041404349.1">
    <property type="nucleotide sequence ID" value="XM_041548415.1"/>
</dbReference>
<reference evidence="4 5" key="1">
    <citation type="submission" date="2020-05" db="EMBL/GenBank/DDBJ databases">
        <authorList>
            <person name="Casaregola S."/>
            <person name="Devillers H."/>
            <person name="Grondin C."/>
        </authorList>
    </citation>
    <scope>NUCLEOTIDE SEQUENCE [LARGE SCALE GENOMIC DNA]</scope>
    <source>
        <strain evidence="4 5">CLIB 1767</strain>
    </source>
</reference>
<evidence type="ECO:0000313" key="4">
    <source>
        <dbReference type="EMBL" id="CAB4252311.1"/>
    </source>
</evidence>
<proteinExistence type="predicted"/>
<organism evidence="4 5">
    <name type="scientific">Maudiozyma barnettii</name>
    <dbReference type="NCBI Taxonomy" id="61262"/>
    <lineage>
        <taxon>Eukaryota</taxon>
        <taxon>Fungi</taxon>
        <taxon>Dikarya</taxon>
        <taxon>Ascomycota</taxon>
        <taxon>Saccharomycotina</taxon>
        <taxon>Saccharomycetes</taxon>
        <taxon>Saccharomycetales</taxon>
        <taxon>Saccharomycetaceae</taxon>
        <taxon>Maudiozyma</taxon>
    </lineage>
</organism>
<protein>
    <submittedName>
        <fullName evidence="4">Similar to Saccharomyces cerevisiae YNL127W FAR11 Protein involved in recovery from cell cycle arrest in response to pheromone, in a Far1p-independent pathway</fullName>
    </submittedName>
</protein>
<dbReference type="Pfam" id="PF11882">
    <property type="entry name" value="DUF3402"/>
    <property type="match status" value="2"/>
</dbReference>
<feature type="compositionally biased region" description="Acidic residues" evidence="1">
    <location>
        <begin position="135"/>
        <end position="151"/>
    </location>
</feature>
<dbReference type="EMBL" id="CAEFZW010000001">
    <property type="protein sequence ID" value="CAB4252311.1"/>
    <property type="molecule type" value="Genomic_DNA"/>
</dbReference>
<evidence type="ECO:0000259" key="3">
    <source>
        <dbReference type="SMART" id="SM01293"/>
    </source>
</evidence>
<evidence type="ECO:0000256" key="1">
    <source>
        <dbReference type="SAM" id="MobiDB-lite"/>
    </source>
</evidence>